<evidence type="ECO:0000313" key="12">
    <source>
        <dbReference type="EMBL" id="RDW83598.1"/>
    </source>
</evidence>
<proteinExistence type="inferred from homology"/>
<dbReference type="GO" id="GO:0008843">
    <property type="term" value="F:endochitinase activity"/>
    <property type="evidence" value="ECO:0007669"/>
    <property type="project" value="UniProtKB-EC"/>
</dbReference>
<sequence length="1081" mass="118817">MDLFLLPWEVVGTTTRALPATHAATERAVVLGVTAVTDQHTAAMGACSQYGFCGTTDVQLRASSETFKWIYKEQGAVQGYHAIAPITRSSIDSLPVIGYYEAWSDRSKCHQTSPSDLPVDALTHVNYAFAYVDPSTYDITTMDAATPVRIFGDITALKITNPSLKIYVSIGGWTFSDNDTVTQPVFGDIAGHSANRETFANNLLKFMDQYGFDGVDLDWEYPGAGDRGGKEEDTKNYVLLMETIRKRFTKSGRDLGLTFTAPSSYWYMRWFDLPGMLKYADWMNLMSYDLHGVWDSSNPIGSVLHAHTNLTEIKLAAELLWRVNVKPHQVALGFGFYGRSFTLSDPTCTTIGCPFSGGADPGVCSETSGYLAYYEIDKILSNDSSIEVHHDKEAAVKYFTWNNDQWISYDDKETFEQKVEWANSVGFSGSLIWASDQDTYDFDAHKGLTGKEDLGSSENPRVLGLAMPLVQELDFELGRGCVKRDEVVDLDNPQASSCSPSVRVGYDKAGCKGGDGECGKPICCGAQSGLKNCQWRGGSGGKGSDCNGQCHAGEVKISSSSWGGTPGESGTGRCGRGSKALCCEMGTFDTLLAECYWTSGNGKSCDDGDEEVAHKWEGNSMSTVLSHGSSYCCPKADKMPLENCHWVGKGDCADNTCSASEVTLLTDNRGDSYSGCNWGRKKALCCTPNTEALQKMDCNVDVCDTLNEDYDCDDEDGIPVSPVYSFNKRSYQVNDGQVMWEYDSPHWLEKRAGAKPKPGDPRTMVVALTTMFKSAIFEDVHVTTRSYRPGLDLFKYDGANTLGIKGAYDLASTTCSSTAMQFVKLADIATRAGRAKWSAEHMQEFQMIPMFLRNAISGVLPSGAIMKAGKLDPYIFMTTWRAPYDVSLPQIGELVTDLASWAPPLTPNDRIFEVMGSAAYRTGMTLVPKGLNGVKASLFGLKDPVGYENFETLMEGTAAGDSEQAKLLAANLHETVAVFNYMNDAYLRTYLDMARVKLANEWMNYENYKGVENIGAMWKEWEEDFYATVVDNAATFMERSLAKIELGFTAQAAFNNPAVTQLLFTAGMLRKNLKQIRFSTN</sequence>
<dbReference type="InterPro" id="IPR029070">
    <property type="entry name" value="Chitinase_insertion_sf"/>
</dbReference>
<dbReference type="PANTHER" id="PTHR11177">
    <property type="entry name" value="CHITINASE"/>
    <property type="match status" value="1"/>
</dbReference>
<dbReference type="Proteomes" id="UP000256690">
    <property type="component" value="Unassembled WGS sequence"/>
</dbReference>
<evidence type="ECO:0000313" key="13">
    <source>
        <dbReference type="Proteomes" id="UP000256690"/>
    </source>
</evidence>
<dbReference type="InterPro" id="IPR017853">
    <property type="entry name" value="GH"/>
</dbReference>
<dbReference type="SMART" id="SM00636">
    <property type="entry name" value="Glyco_18"/>
    <property type="match status" value="1"/>
</dbReference>
<dbReference type="AlphaFoldDB" id="A0A3D8SCU9"/>
<comment type="caution">
    <text evidence="12">The sequence shown here is derived from an EMBL/GenBank/DDBJ whole genome shotgun (WGS) entry which is preliminary data.</text>
</comment>
<dbReference type="Gene3D" id="3.20.20.80">
    <property type="entry name" value="Glycosidases"/>
    <property type="match status" value="1"/>
</dbReference>
<dbReference type="GO" id="GO:0008061">
    <property type="term" value="F:chitin binding"/>
    <property type="evidence" value="ECO:0007669"/>
    <property type="project" value="InterPro"/>
</dbReference>
<protein>
    <recommendedName>
        <fullName evidence="3">chitinase</fullName>
        <ecNumber evidence="3">3.2.1.14</ecNumber>
    </recommendedName>
</protein>
<dbReference type="GeneID" id="38114294"/>
<dbReference type="GO" id="GO:0000272">
    <property type="term" value="P:polysaccharide catabolic process"/>
    <property type="evidence" value="ECO:0007669"/>
    <property type="project" value="UniProtKB-KW"/>
</dbReference>
<evidence type="ECO:0000256" key="10">
    <source>
        <dbReference type="RuleBase" id="RU000489"/>
    </source>
</evidence>
<evidence type="ECO:0000256" key="5">
    <source>
        <dbReference type="ARBA" id="ARBA00023024"/>
    </source>
</evidence>
<organism evidence="12 13">
    <name type="scientific">Aspergillus mulundensis</name>
    <dbReference type="NCBI Taxonomy" id="1810919"/>
    <lineage>
        <taxon>Eukaryota</taxon>
        <taxon>Fungi</taxon>
        <taxon>Dikarya</taxon>
        <taxon>Ascomycota</taxon>
        <taxon>Pezizomycotina</taxon>
        <taxon>Eurotiomycetes</taxon>
        <taxon>Eurotiomycetidae</taxon>
        <taxon>Eurotiales</taxon>
        <taxon>Aspergillaceae</taxon>
        <taxon>Aspergillus</taxon>
        <taxon>Aspergillus subgen. Nidulantes</taxon>
    </lineage>
</organism>
<keyword evidence="4 10" id="KW-0378">Hydrolase</keyword>
<dbReference type="InterPro" id="IPR001223">
    <property type="entry name" value="Glyco_hydro18_cat"/>
</dbReference>
<dbReference type="PROSITE" id="PS01095">
    <property type="entry name" value="GH18_1"/>
    <property type="match status" value="1"/>
</dbReference>
<comment type="catalytic activity">
    <reaction evidence="1">
        <text>Random endo-hydrolysis of N-acetyl-beta-D-glucosaminide (1-&gt;4)-beta-linkages in chitin and chitodextrins.</text>
        <dbReference type="EC" id="3.2.1.14"/>
    </reaction>
</comment>
<comment type="similarity">
    <text evidence="2">Belongs to the glycosyl hydrolase 18 family. Chitinase class V subfamily.</text>
</comment>
<accession>A0A3D8SCU9</accession>
<evidence type="ECO:0000256" key="7">
    <source>
        <dbReference type="ARBA" id="ARBA00023277"/>
    </source>
</evidence>
<dbReference type="SUPFAM" id="SSF51445">
    <property type="entry name" value="(Trans)glycosidases"/>
    <property type="match status" value="1"/>
</dbReference>
<dbReference type="InterPro" id="IPR011583">
    <property type="entry name" value="Chitinase_II/V-like_cat"/>
</dbReference>
<dbReference type="EC" id="3.2.1.14" evidence="3"/>
<dbReference type="PROSITE" id="PS51910">
    <property type="entry name" value="GH18_2"/>
    <property type="match status" value="1"/>
</dbReference>
<keyword evidence="8 10" id="KW-0326">Glycosidase</keyword>
<evidence type="ECO:0000256" key="4">
    <source>
        <dbReference type="ARBA" id="ARBA00022801"/>
    </source>
</evidence>
<evidence type="ECO:0000256" key="1">
    <source>
        <dbReference type="ARBA" id="ARBA00000822"/>
    </source>
</evidence>
<evidence type="ECO:0000256" key="6">
    <source>
        <dbReference type="ARBA" id="ARBA00023157"/>
    </source>
</evidence>
<dbReference type="InterPro" id="IPR050314">
    <property type="entry name" value="Glycosyl_Hydrlase_18"/>
</dbReference>
<evidence type="ECO:0000256" key="3">
    <source>
        <dbReference type="ARBA" id="ARBA00012729"/>
    </source>
</evidence>
<dbReference type="EMBL" id="PVWQ01000004">
    <property type="protein sequence ID" value="RDW83598.1"/>
    <property type="molecule type" value="Genomic_DNA"/>
</dbReference>
<keyword evidence="6" id="KW-1015">Disulfide bond</keyword>
<keyword evidence="7" id="KW-0119">Carbohydrate metabolism</keyword>
<feature type="domain" description="GH18" evidence="11">
    <location>
        <begin position="94"/>
        <end position="465"/>
    </location>
</feature>
<dbReference type="InterPro" id="IPR001579">
    <property type="entry name" value="Glyco_hydro_18_chit_AS"/>
</dbReference>
<keyword evidence="13" id="KW-1185">Reference proteome</keyword>
<dbReference type="STRING" id="1810919.A0A3D8SCU9"/>
<keyword evidence="9" id="KW-0624">Polysaccharide degradation</keyword>
<evidence type="ECO:0000256" key="2">
    <source>
        <dbReference type="ARBA" id="ARBA00008682"/>
    </source>
</evidence>
<dbReference type="Pfam" id="PF00704">
    <property type="entry name" value="Glyco_hydro_18"/>
    <property type="match status" value="1"/>
</dbReference>
<keyword evidence="5" id="KW-0146">Chitin degradation</keyword>
<reference evidence="12 13" key="1">
    <citation type="journal article" date="2018" name="IMA Fungus">
        <title>IMA Genome-F 9: Draft genome sequence of Annulohypoxylon stygium, Aspergillus mulundensis, Berkeleyomyces basicola (syn. Thielaviopsis basicola), Ceratocystis smalleyi, two Cercospora beticola strains, Coleophoma cylindrospora, Fusarium fracticaudum, Phialophora cf. hyalina, and Morchella septimelata.</title>
        <authorList>
            <person name="Wingfield B.D."/>
            <person name="Bills G.F."/>
            <person name="Dong Y."/>
            <person name="Huang W."/>
            <person name="Nel W.J."/>
            <person name="Swalarsk-Parry B.S."/>
            <person name="Vaghefi N."/>
            <person name="Wilken P.M."/>
            <person name="An Z."/>
            <person name="de Beer Z.W."/>
            <person name="De Vos L."/>
            <person name="Chen L."/>
            <person name="Duong T.A."/>
            <person name="Gao Y."/>
            <person name="Hammerbacher A."/>
            <person name="Kikkert J.R."/>
            <person name="Li Y."/>
            <person name="Li H."/>
            <person name="Li K."/>
            <person name="Li Q."/>
            <person name="Liu X."/>
            <person name="Ma X."/>
            <person name="Naidoo K."/>
            <person name="Pethybridge S.J."/>
            <person name="Sun J."/>
            <person name="Steenkamp E.T."/>
            <person name="van der Nest M.A."/>
            <person name="van Wyk S."/>
            <person name="Wingfield M.J."/>
            <person name="Xiong C."/>
            <person name="Yue Q."/>
            <person name="Zhang X."/>
        </authorList>
    </citation>
    <scope>NUCLEOTIDE SEQUENCE [LARGE SCALE GENOMIC DNA]</scope>
    <source>
        <strain evidence="12 13">DSM 5745</strain>
    </source>
</reference>
<dbReference type="OrthoDB" id="73875at2759"/>
<dbReference type="RefSeq" id="XP_026604936.1">
    <property type="nucleotide sequence ID" value="XM_026745940.1"/>
</dbReference>
<gene>
    <name evidence="12" type="ORF">DSM5745_03924</name>
</gene>
<dbReference type="SUPFAM" id="SSF54556">
    <property type="entry name" value="Chitinase insertion domain"/>
    <property type="match status" value="1"/>
</dbReference>
<evidence type="ECO:0000256" key="8">
    <source>
        <dbReference type="ARBA" id="ARBA00023295"/>
    </source>
</evidence>
<dbReference type="PANTHER" id="PTHR11177:SF397">
    <property type="entry name" value="CHITINASE"/>
    <property type="match status" value="1"/>
</dbReference>
<dbReference type="GO" id="GO:0006032">
    <property type="term" value="P:chitin catabolic process"/>
    <property type="evidence" value="ECO:0007669"/>
    <property type="project" value="UniProtKB-KW"/>
</dbReference>
<evidence type="ECO:0000256" key="9">
    <source>
        <dbReference type="ARBA" id="ARBA00023326"/>
    </source>
</evidence>
<evidence type="ECO:0000259" key="11">
    <source>
        <dbReference type="PROSITE" id="PS51910"/>
    </source>
</evidence>
<dbReference type="Gene3D" id="3.10.50.10">
    <property type="match status" value="1"/>
</dbReference>
<name>A0A3D8SCU9_9EURO</name>
<dbReference type="FunFam" id="3.10.50.10:FF:000001">
    <property type="entry name" value="Chitinase 3-like 1"/>
    <property type="match status" value="1"/>
</dbReference>